<organism evidence="4 5">
    <name type="scientific">Stephanodiscus triporus</name>
    <dbReference type="NCBI Taxonomy" id="2934178"/>
    <lineage>
        <taxon>Eukaryota</taxon>
        <taxon>Sar</taxon>
        <taxon>Stramenopiles</taxon>
        <taxon>Ochrophyta</taxon>
        <taxon>Bacillariophyta</taxon>
        <taxon>Coscinodiscophyceae</taxon>
        <taxon>Thalassiosirophycidae</taxon>
        <taxon>Stephanodiscales</taxon>
        <taxon>Stephanodiscaceae</taxon>
        <taxon>Stephanodiscus</taxon>
    </lineage>
</organism>
<dbReference type="SUPFAM" id="SSF49562">
    <property type="entry name" value="C2 domain (Calcium/lipid-binding domain, CaLB)"/>
    <property type="match status" value="1"/>
</dbReference>
<dbReference type="Pfam" id="PF00168">
    <property type="entry name" value="C2"/>
    <property type="match status" value="1"/>
</dbReference>
<keyword evidence="5" id="KW-1185">Reference proteome</keyword>
<keyword evidence="2" id="KW-0472">Membrane</keyword>
<feature type="region of interest" description="Disordered" evidence="1">
    <location>
        <begin position="1030"/>
        <end position="1061"/>
    </location>
</feature>
<dbReference type="AlphaFoldDB" id="A0ABD3NFC8"/>
<feature type="transmembrane region" description="Helical" evidence="2">
    <location>
        <begin position="539"/>
        <end position="558"/>
    </location>
</feature>
<accession>A0ABD3NFC8</accession>
<feature type="compositionally biased region" description="Basic and acidic residues" evidence="1">
    <location>
        <begin position="1040"/>
        <end position="1061"/>
    </location>
</feature>
<sequence>MENCTEHVFTLNDASLFLFRTSMKQLVNASLDSNSMSADNGVGDDGVSSCADSGGLRFDIFETPLDVLHSVVSTILADNVADQEANAMTDGEMSSSSPSSSLLFNNTYRLVGSVFLTPDDILSYCDERRFECDMMENWRGIQRRRGDDRGGASTSRMKRVDGGRLALRIRVASEFDVAFMRPIMEMYDEDTVANGVNARLRDALIRTRNVTDLEPAQLVTEIDESLLTAENTIMAFRNLTPVATESVRYMMSNDNKRRLLVKPYPDPVRPKETMWLTEEDLRRECYSPSTNWIQAGTHRPDSLGRVYLEVLKCKGLPNTDAGGSVGNKTDPFVSVVYGDVMVQTEPVPMWMPWSSRAFVFQMVHPSAAVHIGVADYDFGPLDHECIGRASICLGRFHPGTVYTLSYNLYDSPNLTEKGEVMGIITVRLRMEIVDDKRYLMAGYRAPEQRFVNSQNKKTHRIAKYCVDGPHDDEVFEMSLFRSHIRELFMHKRYMIYAISDASRSLIFWRGQVKVGNIWLPLHSAVVFLSLTRVVENPHLLPSFFLFGCGWILLANMLLRVSHPSPWHRGHSFAYYWKMMHGHCAKKGVRIKSFHGHEEASKLMEKWEQRLADEDANYAKQLDFDAKIQTITEGANVRTRKKAKSAIVDPISAIVGSRLLPYQQLLSRYCKKVRYVRSVLTWNESIVSFFLTLAFFGAAFVALFVPWRFLLQWTSRLAVWIFLGPWMRLMDLFFHEESVRQKAKAYKRAMDSFHQQHTMAQLLRENALKMKAFRVKLFGKYITTIPGFNLTLHEDVPLPESSAEPHSEEEVKIVKFIPSQELSGAIIPITDNTIRSQSSKQSENDCFVNKYRKRVTERKLFDSAREDDDLDEGYEIIGNEDCLVCVHSTFAELGALDTTKMALTHNRSKSERDLVVTDKAIQLAIQNQLQPLDTSKSKWIFSASIKLSLRKEMIEGGGGAPTICADTTSNNMIEQMDSLAEEGVEIVPFLGSLNDDNAGSDLQTTLVESSSDHVSVFYFKEAKVLVDECTETTSSETDLNENERQDYEDRTRSSHDTDYVKA</sequence>
<comment type="caution">
    <text evidence="4">The sequence shown here is derived from an EMBL/GenBank/DDBJ whole genome shotgun (WGS) entry which is preliminary data.</text>
</comment>
<protein>
    <recommendedName>
        <fullName evidence="3">C2 domain-containing protein</fullName>
    </recommendedName>
</protein>
<evidence type="ECO:0000313" key="4">
    <source>
        <dbReference type="EMBL" id="KAL3774662.1"/>
    </source>
</evidence>
<dbReference type="Gene3D" id="2.60.40.150">
    <property type="entry name" value="C2 domain"/>
    <property type="match status" value="1"/>
</dbReference>
<feature type="domain" description="C2" evidence="3">
    <location>
        <begin position="287"/>
        <end position="406"/>
    </location>
</feature>
<reference evidence="4 5" key="1">
    <citation type="submission" date="2024-10" db="EMBL/GenBank/DDBJ databases">
        <title>Updated reference genomes for cyclostephanoid diatoms.</title>
        <authorList>
            <person name="Roberts W.R."/>
            <person name="Alverson A.J."/>
        </authorList>
    </citation>
    <scope>NUCLEOTIDE SEQUENCE [LARGE SCALE GENOMIC DNA]</scope>
    <source>
        <strain evidence="4 5">AJA276-08</strain>
    </source>
</reference>
<evidence type="ECO:0000259" key="3">
    <source>
        <dbReference type="PROSITE" id="PS50004"/>
    </source>
</evidence>
<keyword evidence="2" id="KW-1133">Transmembrane helix</keyword>
<dbReference type="EMBL" id="JALLAZ020001453">
    <property type="protein sequence ID" value="KAL3774662.1"/>
    <property type="molecule type" value="Genomic_DNA"/>
</dbReference>
<dbReference type="InterPro" id="IPR035892">
    <property type="entry name" value="C2_domain_sf"/>
</dbReference>
<dbReference type="Proteomes" id="UP001530315">
    <property type="component" value="Unassembled WGS sequence"/>
</dbReference>
<feature type="transmembrane region" description="Helical" evidence="2">
    <location>
        <begin position="685"/>
        <end position="704"/>
    </location>
</feature>
<evidence type="ECO:0000256" key="1">
    <source>
        <dbReference type="SAM" id="MobiDB-lite"/>
    </source>
</evidence>
<keyword evidence="2" id="KW-0812">Transmembrane</keyword>
<gene>
    <name evidence="4" type="ORF">ACHAW5_003671</name>
</gene>
<name>A0ABD3NFC8_9STRA</name>
<evidence type="ECO:0000256" key="2">
    <source>
        <dbReference type="SAM" id="Phobius"/>
    </source>
</evidence>
<proteinExistence type="predicted"/>
<dbReference type="InterPro" id="IPR000008">
    <property type="entry name" value="C2_dom"/>
</dbReference>
<dbReference type="PROSITE" id="PS50004">
    <property type="entry name" value="C2"/>
    <property type="match status" value="1"/>
</dbReference>
<evidence type="ECO:0000313" key="5">
    <source>
        <dbReference type="Proteomes" id="UP001530315"/>
    </source>
</evidence>